<dbReference type="AlphaFoldDB" id="A0AAE8W4X9"/>
<feature type="transmembrane region" description="Helical" evidence="2">
    <location>
        <begin position="103"/>
        <end position="124"/>
    </location>
</feature>
<name>A0AAE8W4X9_9ACTN</name>
<protein>
    <recommendedName>
        <fullName evidence="3">DUF6545 domain-containing protein</fullName>
    </recommendedName>
</protein>
<dbReference type="Pfam" id="PF20182">
    <property type="entry name" value="DUF6545"/>
    <property type="match status" value="1"/>
</dbReference>
<comment type="caution">
    <text evidence="4">The sequence shown here is derived from an EMBL/GenBank/DDBJ whole genome shotgun (WGS) entry which is preliminary data.</text>
</comment>
<reference evidence="4 5" key="1">
    <citation type="submission" date="2019-03" db="EMBL/GenBank/DDBJ databases">
        <title>Comparative genomic analyses of the sweetpotato soil rot pathogen, Streptomyces ipomoeae.</title>
        <authorList>
            <person name="Ruschel Soares N."/>
            <person name="Badger J.H."/>
            <person name="Huguet-Tapia J.C."/>
            <person name="Clark C.A."/>
            <person name="Pettis G.S."/>
        </authorList>
    </citation>
    <scope>NUCLEOTIDE SEQUENCE [LARGE SCALE GENOMIC DNA]</scope>
    <source>
        <strain evidence="4 5">88-35</strain>
    </source>
</reference>
<evidence type="ECO:0000256" key="2">
    <source>
        <dbReference type="SAM" id="Phobius"/>
    </source>
</evidence>
<feature type="transmembrane region" description="Helical" evidence="2">
    <location>
        <begin position="180"/>
        <end position="196"/>
    </location>
</feature>
<dbReference type="InterPro" id="IPR046675">
    <property type="entry name" value="DUF6545"/>
</dbReference>
<proteinExistence type="predicted"/>
<organism evidence="4 5">
    <name type="scientific">Streptomyces ipomoeae</name>
    <dbReference type="NCBI Taxonomy" id="103232"/>
    <lineage>
        <taxon>Bacteria</taxon>
        <taxon>Bacillati</taxon>
        <taxon>Actinomycetota</taxon>
        <taxon>Actinomycetes</taxon>
        <taxon>Kitasatosporales</taxon>
        <taxon>Streptomycetaceae</taxon>
        <taxon>Streptomyces</taxon>
    </lineage>
</organism>
<accession>A0AAE8W4X9</accession>
<evidence type="ECO:0000259" key="3">
    <source>
        <dbReference type="Pfam" id="PF20182"/>
    </source>
</evidence>
<dbReference type="EMBL" id="SPAZ01000069">
    <property type="protein sequence ID" value="TQE37104.1"/>
    <property type="molecule type" value="Genomic_DNA"/>
</dbReference>
<keyword evidence="2" id="KW-0472">Membrane</keyword>
<evidence type="ECO:0000256" key="1">
    <source>
        <dbReference type="SAM" id="MobiDB-lite"/>
    </source>
</evidence>
<sequence>MSDCVFYLSGGLLLLACALKLPALIQAGGRDWLLTSICALLLGGGGVLLLAAEEAIITLRQVTGVTNLAAPLIYILLTAFSGASIVLVLHWRGGPDTAHTRRLSRVTIVAYGVVCALIAVLFVLGDTPVERRRDFDTYYATTPYIREMIVLYLAAHAVASLTASRLCWRWSHDVHGTLRVGLRVLAIGYLLHYGVYDPAVAGAVVARWAGLDWDFLIAVARGVTAPSAVLVAAGFIIPLAGHRGEDAVRYWLLAPLARAVRPVRGAANPLPVPLSWRSAMRLRLTQRQTYIGDRLVTCRPYFDARIQREARAAALARGVTGTEATAIADAVMIVTAIERQALAGGPDAPASTEPGPPPDPDARATFTSDLAGISRALRSPVVRELQSRTRADAHSGT</sequence>
<feature type="transmembrane region" description="Helical" evidence="2">
    <location>
        <begin position="144"/>
        <end position="168"/>
    </location>
</feature>
<evidence type="ECO:0000313" key="5">
    <source>
        <dbReference type="Proteomes" id="UP000318720"/>
    </source>
</evidence>
<feature type="domain" description="DUF6545" evidence="3">
    <location>
        <begin position="249"/>
        <end position="379"/>
    </location>
</feature>
<feature type="transmembrane region" description="Helical" evidence="2">
    <location>
        <begin position="216"/>
        <end position="240"/>
    </location>
</feature>
<feature type="transmembrane region" description="Helical" evidence="2">
    <location>
        <begin position="6"/>
        <end position="25"/>
    </location>
</feature>
<feature type="region of interest" description="Disordered" evidence="1">
    <location>
        <begin position="344"/>
        <end position="369"/>
    </location>
</feature>
<keyword evidence="2" id="KW-1133">Transmembrane helix</keyword>
<gene>
    <name evidence="4" type="ORF">Sipo8835_08660</name>
</gene>
<dbReference type="RefSeq" id="WP_141581413.1">
    <property type="nucleotide sequence ID" value="NZ_SPAZ01000069.1"/>
</dbReference>
<feature type="transmembrane region" description="Helical" evidence="2">
    <location>
        <begin position="32"/>
        <end position="52"/>
    </location>
</feature>
<dbReference type="Proteomes" id="UP000318720">
    <property type="component" value="Unassembled WGS sequence"/>
</dbReference>
<evidence type="ECO:0000313" key="4">
    <source>
        <dbReference type="EMBL" id="TQE37104.1"/>
    </source>
</evidence>
<feature type="transmembrane region" description="Helical" evidence="2">
    <location>
        <begin position="72"/>
        <end position="91"/>
    </location>
</feature>
<keyword evidence="2" id="KW-0812">Transmembrane</keyword>